<name>A0A5B0VGR4_9GAMM</name>
<evidence type="ECO:0000313" key="3">
    <source>
        <dbReference type="Proteomes" id="UP000323161"/>
    </source>
</evidence>
<dbReference type="EMBL" id="VTUU01000005">
    <property type="protein sequence ID" value="KAA1173261.1"/>
    <property type="molecule type" value="Genomic_DNA"/>
</dbReference>
<dbReference type="Proteomes" id="UP000323161">
    <property type="component" value="Unassembled WGS sequence"/>
</dbReference>
<feature type="signal peptide" evidence="1">
    <location>
        <begin position="1"/>
        <end position="19"/>
    </location>
</feature>
<sequence length="232" mass="25314">MKKLASMLLASVFSTSAIAVPITVEFSGSIYQSDNLTSAPYYDPSEDWSTELSDLFKLGGVISGHFYYESEATPSQVLGSGGDILAEYSLTGFDIQYESFSGGSTGGTLTIDNGYYGDWDQYVVWTDTDDGIWGTGTTASLGYFGLGVYDYTQTLLSDNSIPLFAPDIDTYWDSMIMLGFYEDPTLPNEGTYIVNATVTELGIVTEVPEPSTAWLLTLGLSLMFIKRKRSSK</sequence>
<keyword evidence="1" id="KW-0732">Signal</keyword>
<organism evidence="2 3">
    <name type="scientific">Marinobacter salinexigens</name>
    <dbReference type="NCBI Taxonomy" id="2919747"/>
    <lineage>
        <taxon>Bacteria</taxon>
        <taxon>Pseudomonadati</taxon>
        <taxon>Pseudomonadota</taxon>
        <taxon>Gammaproteobacteria</taxon>
        <taxon>Pseudomonadales</taxon>
        <taxon>Marinobacteraceae</taxon>
        <taxon>Marinobacter</taxon>
    </lineage>
</organism>
<evidence type="ECO:0000256" key="1">
    <source>
        <dbReference type="SAM" id="SignalP"/>
    </source>
</evidence>
<reference evidence="2 3" key="1">
    <citation type="submission" date="2019-08" db="EMBL/GenBank/DDBJ databases">
        <title>Marinobacter ZYF650 sp. nov., a marine bacterium isolated from seawater of the Mariana trench.</title>
        <authorList>
            <person name="Ahmad W."/>
        </authorList>
    </citation>
    <scope>NUCLEOTIDE SEQUENCE [LARGE SCALE GENOMIC DNA]</scope>
    <source>
        <strain evidence="2 3">ZYF650</strain>
    </source>
</reference>
<accession>A0A5B0VGR4</accession>
<comment type="caution">
    <text evidence="2">The sequence shown here is derived from an EMBL/GenBank/DDBJ whole genome shotgun (WGS) entry which is preliminary data.</text>
</comment>
<feature type="chain" id="PRO_5022790717" evidence="1">
    <location>
        <begin position="20"/>
        <end position="232"/>
    </location>
</feature>
<gene>
    <name evidence="2" type="ORF">FWJ25_12310</name>
</gene>
<keyword evidence="3" id="KW-1185">Reference proteome</keyword>
<dbReference type="AlphaFoldDB" id="A0A5B0VGR4"/>
<evidence type="ECO:0000313" key="2">
    <source>
        <dbReference type="EMBL" id="KAA1173261.1"/>
    </source>
</evidence>
<dbReference type="InterPro" id="IPR013424">
    <property type="entry name" value="Ice-binding_C"/>
</dbReference>
<proteinExistence type="predicted"/>
<protein>
    <submittedName>
        <fullName evidence="2">PEP-CTERM sorting domain-containing protein</fullName>
    </submittedName>
</protein>
<dbReference type="RefSeq" id="WP_149600556.1">
    <property type="nucleotide sequence ID" value="NZ_VTUU01000005.1"/>
</dbReference>
<dbReference type="NCBIfam" id="TIGR02595">
    <property type="entry name" value="PEP_CTERM"/>
    <property type="match status" value="1"/>
</dbReference>